<name>A0A919BU86_STRFL</name>
<dbReference type="PANTHER" id="PTHR44846">
    <property type="entry name" value="MANNOSYL-D-GLYCERATE TRANSPORT/METABOLISM SYSTEM REPRESSOR MNGR-RELATED"/>
    <property type="match status" value="1"/>
</dbReference>
<reference evidence="6" key="2">
    <citation type="submission" date="2020-09" db="EMBL/GenBank/DDBJ databases">
        <authorList>
            <person name="Sun Q."/>
            <person name="Ohkuma M."/>
        </authorList>
    </citation>
    <scope>NUCLEOTIDE SEQUENCE</scope>
    <source>
        <strain evidence="6">JCM 4122</strain>
    </source>
</reference>
<evidence type="ECO:0000259" key="5">
    <source>
        <dbReference type="PROSITE" id="PS50949"/>
    </source>
</evidence>
<reference evidence="6" key="1">
    <citation type="journal article" date="2014" name="Int. J. Syst. Evol. Microbiol.">
        <title>Complete genome sequence of Corynebacterium casei LMG S-19264T (=DSM 44701T), isolated from a smear-ripened cheese.</title>
        <authorList>
            <consortium name="US DOE Joint Genome Institute (JGI-PGF)"/>
            <person name="Walter F."/>
            <person name="Albersmeier A."/>
            <person name="Kalinowski J."/>
            <person name="Ruckert C."/>
        </authorList>
    </citation>
    <scope>NUCLEOTIDE SEQUENCE</scope>
    <source>
        <strain evidence="6">JCM 4122</strain>
    </source>
</reference>
<dbReference type="SMART" id="SM00345">
    <property type="entry name" value="HTH_GNTR"/>
    <property type="match status" value="1"/>
</dbReference>
<gene>
    <name evidence="6" type="ORF">GCM10017667_54560</name>
</gene>
<dbReference type="Pfam" id="PF00392">
    <property type="entry name" value="GntR"/>
    <property type="match status" value="1"/>
</dbReference>
<feature type="region of interest" description="Disordered" evidence="4">
    <location>
        <begin position="1"/>
        <end position="23"/>
    </location>
</feature>
<dbReference type="Gene3D" id="1.10.10.10">
    <property type="entry name" value="Winged helix-like DNA-binding domain superfamily/Winged helix DNA-binding domain"/>
    <property type="match status" value="1"/>
</dbReference>
<sequence length="138" mass="14927">MTQLQTSTPPPTRAHHGRHPSLPPFLEAAADLRRQIDSGHLPPGHRLPPLREMAGHYGICIATARSALKVLQDEGLVYTRQGRGSFVAAPPTAEDTATADPCECATLGRRIDELTNAVRDLLRLTPQNTTGHQTAPQT</sequence>
<dbReference type="Proteomes" id="UP000632849">
    <property type="component" value="Unassembled WGS sequence"/>
</dbReference>
<dbReference type="AlphaFoldDB" id="A0A919BU86"/>
<dbReference type="InterPro" id="IPR036388">
    <property type="entry name" value="WH-like_DNA-bd_sf"/>
</dbReference>
<dbReference type="RefSeq" id="WP_229915649.1">
    <property type="nucleotide sequence ID" value="NZ_BNBE01000002.1"/>
</dbReference>
<dbReference type="InterPro" id="IPR050679">
    <property type="entry name" value="Bact_HTH_transcr_reg"/>
</dbReference>
<accession>A0A919BU86</accession>
<dbReference type="SUPFAM" id="SSF46785">
    <property type="entry name" value="Winged helix' DNA-binding domain"/>
    <property type="match status" value="1"/>
</dbReference>
<proteinExistence type="predicted"/>
<dbReference type="GO" id="GO:0003677">
    <property type="term" value="F:DNA binding"/>
    <property type="evidence" value="ECO:0007669"/>
    <property type="project" value="UniProtKB-KW"/>
</dbReference>
<evidence type="ECO:0000256" key="3">
    <source>
        <dbReference type="ARBA" id="ARBA00023163"/>
    </source>
</evidence>
<evidence type="ECO:0000256" key="2">
    <source>
        <dbReference type="ARBA" id="ARBA00023125"/>
    </source>
</evidence>
<dbReference type="GO" id="GO:0045892">
    <property type="term" value="P:negative regulation of DNA-templated transcription"/>
    <property type="evidence" value="ECO:0007669"/>
    <property type="project" value="TreeGrafter"/>
</dbReference>
<evidence type="ECO:0000313" key="6">
    <source>
        <dbReference type="EMBL" id="GHG13671.1"/>
    </source>
</evidence>
<keyword evidence="1" id="KW-0805">Transcription regulation</keyword>
<dbReference type="CDD" id="cd07377">
    <property type="entry name" value="WHTH_GntR"/>
    <property type="match status" value="1"/>
</dbReference>
<dbReference type="GO" id="GO:0003700">
    <property type="term" value="F:DNA-binding transcription factor activity"/>
    <property type="evidence" value="ECO:0007669"/>
    <property type="project" value="InterPro"/>
</dbReference>
<dbReference type="PANTHER" id="PTHR44846:SF17">
    <property type="entry name" value="GNTR-FAMILY TRANSCRIPTIONAL REGULATOR"/>
    <property type="match status" value="1"/>
</dbReference>
<comment type="caution">
    <text evidence="6">The sequence shown here is derived from an EMBL/GenBank/DDBJ whole genome shotgun (WGS) entry which is preliminary data.</text>
</comment>
<dbReference type="PROSITE" id="PS50949">
    <property type="entry name" value="HTH_GNTR"/>
    <property type="match status" value="1"/>
</dbReference>
<protein>
    <recommendedName>
        <fullName evidence="5">HTH gntR-type domain-containing protein</fullName>
    </recommendedName>
</protein>
<feature type="domain" description="HTH gntR-type" evidence="5">
    <location>
        <begin position="22"/>
        <end position="90"/>
    </location>
</feature>
<keyword evidence="2" id="KW-0238">DNA-binding</keyword>
<keyword evidence="7" id="KW-1185">Reference proteome</keyword>
<dbReference type="EMBL" id="BNBE01000002">
    <property type="protein sequence ID" value="GHG13671.1"/>
    <property type="molecule type" value="Genomic_DNA"/>
</dbReference>
<dbReference type="InterPro" id="IPR036390">
    <property type="entry name" value="WH_DNA-bd_sf"/>
</dbReference>
<evidence type="ECO:0000256" key="1">
    <source>
        <dbReference type="ARBA" id="ARBA00023015"/>
    </source>
</evidence>
<evidence type="ECO:0000313" key="7">
    <source>
        <dbReference type="Proteomes" id="UP000632849"/>
    </source>
</evidence>
<evidence type="ECO:0000256" key="4">
    <source>
        <dbReference type="SAM" id="MobiDB-lite"/>
    </source>
</evidence>
<dbReference type="InterPro" id="IPR000524">
    <property type="entry name" value="Tscrpt_reg_HTH_GntR"/>
</dbReference>
<keyword evidence="3" id="KW-0804">Transcription</keyword>
<organism evidence="6 7">
    <name type="scientific">Streptomyces filamentosus</name>
    <name type="common">Streptomyces roseosporus</name>
    <dbReference type="NCBI Taxonomy" id="67294"/>
    <lineage>
        <taxon>Bacteria</taxon>
        <taxon>Bacillati</taxon>
        <taxon>Actinomycetota</taxon>
        <taxon>Actinomycetes</taxon>
        <taxon>Kitasatosporales</taxon>
        <taxon>Streptomycetaceae</taxon>
        <taxon>Streptomyces</taxon>
    </lineage>
</organism>